<dbReference type="SUPFAM" id="SSF55979">
    <property type="entry name" value="DNA clamp"/>
    <property type="match status" value="1"/>
</dbReference>
<evidence type="ECO:0000313" key="2">
    <source>
        <dbReference type="EMBL" id="QTW05543.1"/>
    </source>
</evidence>
<feature type="region of interest" description="Disordered" evidence="1">
    <location>
        <begin position="1"/>
        <end position="45"/>
    </location>
</feature>
<proteinExistence type="predicted"/>
<dbReference type="EMBL" id="MW522971">
    <property type="protein sequence ID" value="QTW05543.1"/>
    <property type="molecule type" value="Genomic_DNA"/>
</dbReference>
<evidence type="ECO:0000256" key="1">
    <source>
        <dbReference type="SAM" id="MobiDB-lite"/>
    </source>
</evidence>
<accession>A0A8B0LND0</accession>
<sequence>MATTESETDAVSVGEIEMEMEMEAKTETESENQEKKEAEEITKKEPESEIIKYLKPSQVKFLEKNFEVNDNDNNGIGIMDKTRVIGIVPKNKANLKILSPFGMEMSKMDLSKVEFMKSTFSLKYLIEILNFLKDKQFVTLSVSNNSVIVIETEDFKIYLAPRIIK</sequence>
<dbReference type="InterPro" id="IPR046938">
    <property type="entry name" value="DNA_clamp_sf"/>
</dbReference>
<name>A0A8B0LND0_9VIRU</name>
<organism evidence="2">
    <name type="scientific">uncultured archaeal virus</name>
    <dbReference type="NCBI Taxonomy" id="1960247"/>
    <lineage>
        <taxon>Viruses</taxon>
        <taxon>environmental samples</taxon>
    </lineage>
</organism>
<protein>
    <submittedName>
        <fullName evidence="2">Uncharacterized protein</fullName>
    </submittedName>
</protein>
<reference evidence="2" key="1">
    <citation type="submission" date="2021-01" db="EMBL/GenBank/DDBJ databases">
        <title>Lytic archaeal viruses infect abundant primary producers in Earth s crust.</title>
        <authorList>
            <person name="Rahlff J."/>
            <person name="Turzynski V."/>
            <person name="Esser S.P."/>
            <person name="Monsees I."/>
            <person name="Bornemann T.L.V."/>
            <person name="Figueroa-Gonzalez P.A."/>
            <person name="Schulz F."/>
            <person name="Woyke T."/>
            <person name="Klingl A."/>
            <person name="Moraru C."/>
            <person name="Probst A.J."/>
        </authorList>
    </citation>
    <scope>NUCLEOTIDE SEQUENCE</scope>
</reference>
<feature type="compositionally biased region" description="Basic and acidic residues" evidence="1">
    <location>
        <begin position="22"/>
        <end position="45"/>
    </location>
</feature>
<dbReference type="Gene3D" id="3.70.10.10">
    <property type="match status" value="1"/>
</dbReference>